<evidence type="ECO:0000313" key="3">
    <source>
        <dbReference type="EMBL" id="QJE94601.1"/>
    </source>
</evidence>
<dbReference type="Gene3D" id="2.40.50.140">
    <property type="entry name" value="Nucleic acid-binding proteins"/>
    <property type="match status" value="1"/>
</dbReference>
<gene>
    <name evidence="3" type="ORF">HHL09_01985</name>
</gene>
<dbReference type="GO" id="GO:0003743">
    <property type="term" value="F:translation initiation factor activity"/>
    <property type="evidence" value="ECO:0007669"/>
    <property type="project" value="UniProtKB-UniRule"/>
</dbReference>
<keyword evidence="1" id="KW-0648">Protein biosynthesis</keyword>
<protein>
    <recommendedName>
        <fullName evidence="2">S1-like domain-containing protein</fullName>
    </recommendedName>
</protein>
<evidence type="ECO:0000259" key="2">
    <source>
        <dbReference type="PROSITE" id="PS50832"/>
    </source>
</evidence>
<dbReference type="InterPro" id="IPR006196">
    <property type="entry name" value="RNA-binding_domain_S1_IF1"/>
</dbReference>
<evidence type="ECO:0000313" key="4">
    <source>
        <dbReference type="Proteomes" id="UP000501812"/>
    </source>
</evidence>
<dbReference type="RefSeq" id="WP_169452822.1">
    <property type="nucleotide sequence ID" value="NZ_CP051774.1"/>
</dbReference>
<dbReference type="AlphaFoldDB" id="A0A858RD86"/>
<keyword evidence="4" id="KW-1185">Reference proteome</keyword>
<dbReference type="Proteomes" id="UP000501812">
    <property type="component" value="Chromosome"/>
</dbReference>
<keyword evidence="1" id="KW-0396">Initiation factor</keyword>
<accession>A0A858RD86</accession>
<dbReference type="EMBL" id="CP051774">
    <property type="protein sequence ID" value="QJE94601.1"/>
    <property type="molecule type" value="Genomic_DNA"/>
</dbReference>
<feature type="domain" description="S1-like" evidence="2">
    <location>
        <begin position="2"/>
        <end position="77"/>
    </location>
</feature>
<name>A0A858RD86_9BACT</name>
<dbReference type="GO" id="GO:0003723">
    <property type="term" value="F:RNA binding"/>
    <property type="evidence" value="ECO:0007669"/>
    <property type="project" value="InterPro"/>
</dbReference>
<dbReference type="PROSITE" id="PS50832">
    <property type="entry name" value="S1_IF1_TYPE"/>
    <property type="match status" value="1"/>
</dbReference>
<sequence length="77" mass="8249">MRKPSTPIDDCLRPHGTILRTLAEGLYEAALPNGKPVISHLSKELAANPPPLPEGTVVLLEISPFDLDRARIAAVIA</sequence>
<dbReference type="KEGG" id="luo:HHL09_01985"/>
<evidence type="ECO:0000256" key="1">
    <source>
        <dbReference type="PROSITE-ProRule" id="PRU00181"/>
    </source>
</evidence>
<reference evidence="3 4" key="1">
    <citation type="submission" date="2020-04" db="EMBL/GenBank/DDBJ databases">
        <title>Luteolibacter sp. G-1-1-1 isolated from soil.</title>
        <authorList>
            <person name="Dahal R.H."/>
        </authorList>
    </citation>
    <scope>NUCLEOTIDE SEQUENCE [LARGE SCALE GENOMIC DNA]</scope>
    <source>
        <strain evidence="3 4">G-1-1-1</strain>
    </source>
</reference>
<dbReference type="SUPFAM" id="SSF50249">
    <property type="entry name" value="Nucleic acid-binding proteins"/>
    <property type="match status" value="1"/>
</dbReference>
<organism evidence="3 4">
    <name type="scientific">Luteolibacter luteus</name>
    <dbReference type="NCBI Taxonomy" id="2728835"/>
    <lineage>
        <taxon>Bacteria</taxon>
        <taxon>Pseudomonadati</taxon>
        <taxon>Verrucomicrobiota</taxon>
        <taxon>Verrucomicrobiia</taxon>
        <taxon>Verrucomicrobiales</taxon>
        <taxon>Verrucomicrobiaceae</taxon>
        <taxon>Luteolibacter</taxon>
    </lineage>
</organism>
<proteinExistence type="predicted"/>
<dbReference type="InterPro" id="IPR012340">
    <property type="entry name" value="NA-bd_OB-fold"/>
</dbReference>